<comment type="caution">
    <text evidence="2">The sequence shown here is derived from an EMBL/GenBank/DDBJ whole genome shotgun (WGS) entry which is preliminary data.</text>
</comment>
<evidence type="ECO:0000313" key="2">
    <source>
        <dbReference type="EMBL" id="RMI85178.1"/>
    </source>
</evidence>
<dbReference type="Proteomes" id="UP000269505">
    <property type="component" value="Unassembled WGS sequence"/>
</dbReference>
<proteinExistence type="predicted"/>
<evidence type="ECO:0000256" key="1">
    <source>
        <dbReference type="SAM" id="Phobius"/>
    </source>
</evidence>
<keyword evidence="1" id="KW-1133">Transmembrane helix</keyword>
<keyword evidence="1" id="KW-0812">Transmembrane</keyword>
<sequence length="60" mass="6626">MGWNFGSNKIWSTLGILNLVHIFNNNELNGLLVLGVILGVIEFILGFTMSDKKSCGTKEK</sequence>
<dbReference type="AlphaFoldDB" id="A0AAQ0MG06"/>
<name>A0AAQ0MG06_9STAP</name>
<reference evidence="2 3" key="1">
    <citation type="submission" date="2018-10" db="EMBL/GenBank/DDBJ databases">
        <title>Staphylococcus pseudoxylosus sp. nov., isolated from bovine mastitis.</title>
        <authorList>
            <person name="Macfadyen A.C."/>
            <person name="Leroy S."/>
            <person name="Harrison E.M."/>
            <person name="Parkhill J."/>
            <person name="Holmes M.A."/>
            <person name="Paterson G.K."/>
        </authorList>
    </citation>
    <scope>NUCLEOTIDE SEQUENCE [LARGE SCALE GENOMIC DNA]</scope>
    <source>
        <strain evidence="2 3">S04009</strain>
    </source>
</reference>
<keyword evidence="3" id="KW-1185">Reference proteome</keyword>
<protein>
    <submittedName>
        <fullName evidence="2">Uncharacterized protein</fullName>
    </submittedName>
</protein>
<gene>
    <name evidence="2" type="ORF">D9V42_07440</name>
</gene>
<feature type="transmembrane region" description="Helical" evidence="1">
    <location>
        <begin position="28"/>
        <end position="50"/>
    </location>
</feature>
<accession>A0AAQ0MG06</accession>
<organism evidence="2 3">
    <name type="scientific">Staphylococcus pseudoxylosus</name>
    <dbReference type="NCBI Taxonomy" id="2282419"/>
    <lineage>
        <taxon>Bacteria</taxon>
        <taxon>Bacillati</taxon>
        <taxon>Bacillota</taxon>
        <taxon>Bacilli</taxon>
        <taxon>Bacillales</taxon>
        <taxon>Staphylococcaceae</taxon>
        <taxon>Staphylococcus</taxon>
    </lineage>
</organism>
<keyword evidence="1" id="KW-0472">Membrane</keyword>
<evidence type="ECO:0000313" key="3">
    <source>
        <dbReference type="Proteomes" id="UP000269505"/>
    </source>
</evidence>
<dbReference type="EMBL" id="RCVN01000007">
    <property type="protein sequence ID" value="RMI85178.1"/>
    <property type="molecule type" value="Genomic_DNA"/>
</dbReference>